<dbReference type="RefSeq" id="WP_142494732.1">
    <property type="nucleotide sequence ID" value="NZ_FXTO01000037.1"/>
</dbReference>
<name>A0A521FMX6_9RHOB</name>
<dbReference type="SUPFAM" id="SSF46785">
    <property type="entry name" value="Winged helix' DNA-binding domain"/>
    <property type="match status" value="1"/>
</dbReference>
<dbReference type="SMART" id="SM00347">
    <property type="entry name" value="HTH_MARR"/>
    <property type="match status" value="1"/>
</dbReference>
<dbReference type="GO" id="GO:0003677">
    <property type="term" value="F:DNA binding"/>
    <property type="evidence" value="ECO:0007669"/>
    <property type="project" value="UniProtKB-KW"/>
</dbReference>
<dbReference type="PRINTS" id="PR00598">
    <property type="entry name" value="HTHMARR"/>
</dbReference>
<gene>
    <name evidence="5" type="ORF">SAMN06265173_13712</name>
</gene>
<accession>A0A521FMX6</accession>
<dbReference type="InterPro" id="IPR052067">
    <property type="entry name" value="Metal_resp_HTH_trans_reg"/>
</dbReference>
<dbReference type="PROSITE" id="PS50995">
    <property type="entry name" value="HTH_MARR_2"/>
    <property type="match status" value="1"/>
</dbReference>
<dbReference type="InterPro" id="IPR036390">
    <property type="entry name" value="WH_DNA-bd_sf"/>
</dbReference>
<dbReference type="InterPro" id="IPR036388">
    <property type="entry name" value="WH-like_DNA-bd_sf"/>
</dbReference>
<proteinExistence type="predicted"/>
<evidence type="ECO:0000313" key="6">
    <source>
        <dbReference type="Proteomes" id="UP000316030"/>
    </source>
</evidence>
<evidence type="ECO:0000256" key="1">
    <source>
        <dbReference type="ARBA" id="ARBA00023015"/>
    </source>
</evidence>
<evidence type="ECO:0000256" key="2">
    <source>
        <dbReference type="ARBA" id="ARBA00023125"/>
    </source>
</evidence>
<protein>
    <submittedName>
        <fullName evidence="5">Transcriptional regulator, MarR family</fullName>
    </submittedName>
</protein>
<dbReference type="EMBL" id="FXTO01000037">
    <property type="protein sequence ID" value="SMO97538.1"/>
    <property type="molecule type" value="Genomic_DNA"/>
</dbReference>
<dbReference type="Pfam" id="PF12802">
    <property type="entry name" value="MarR_2"/>
    <property type="match status" value="1"/>
</dbReference>
<organism evidence="5 6">
    <name type="scientific">Thalassovita litoralis</name>
    <dbReference type="NCBI Taxonomy" id="1010611"/>
    <lineage>
        <taxon>Bacteria</taxon>
        <taxon>Pseudomonadati</taxon>
        <taxon>Pseudomonadota</taxon>
        <taxon>Alphaproteobacteria</taxon>
        <taxon>Rhodobacterales</taxon>
        <taxon>Roseobacteraceae</taxon>
        <taxon>Thalassovita</taxon>
    </lineage>
</organism>
<sequence>MTADISKIVTDDPMDTLPIQQFLTYRLSRVQAKLNAQAARMLRETSGVTLTQWRIIAVVGTSGQTRLSEIARATALDKGLLSRNLATLIDEKIIQATPDETDQRAQNLTLAPRGQDIFERTLPVTRRRQSKLRENLTPDELETFRRVLDKLEIAADLKDFT</sequence>
<dbReference type="PANTHER" id="PTHR35790">
    <property type="entry name" value="HTH-TYPE TRANSCRIPTIONAL REGULATOR PCHR"/>
    <property type="match status" value="1"/>
</dbReference>
<evidence type="ECO:0000259" key="4">
    <source>
        <dbReference type="PROSITE" id="PS50995"/>
    </source>
</evidence>
<feature type="domain" description="HTH marR-type" evidence="4">
    <location>
        <begin position="20"/>
        <end position="153"/>
    </location>
</feature>
<keyword evidence="2" id="KW-0238">DNA-binding</keyword>
<evidence type="ECO:0000256" key="3">
    <source>
        <dbReference type="ARBA" id="ARBA00023163"/>
    </source>
</evidence>
<reference evidence="5 6" key="1">
    <citation type="submission" date="2017-05" db="EMBL/GenBank/DDBJ databases">
        <authorList>
            <person name="Varghese N."/>
            <person name="Submissions S."/>
        </authorList>
    </citation>
    <scope>NUCLEOTIDE SEQUENCE [LARGE SCALE GENOMIC DNA]</scope>
    <source>
        <strain evidence="5 6">DSM 29506</strain>
    </source>
</reference>
<dbReference type="InterPro" id="IPR000835">
    <property type="entry name" value="HTH_MarR-typ"/>
</dbReference>
<keyword evidence="6" id="KW-1185">Reference proteome</keyword>
<keyword evidence="1" id="KW-0805">Transcription regulation</keyword>
<dbReference type="GO" id="GO:0003700">
    <property type="term" value="F:DNA-binding transcription factor activity"/>
    <property type="evidence" value="ECO:0007669"/>
    <property type="project" value="InterPro"/>
</dbReference>
<dbReference type="Proteomes" id="UP000316030">
    <property type="component" value="Unassembled WGS sequence"/>
</dbReference>
<dbReference type="PANTHER" id="PTHR35790:SF4">
    <property type="entry name" value="HTH-TYPE TRANSCRIPTIONAL REGULATOR PCHR"/>
    <property type="match status" value="1"/>
</dbReference>
<dbReference type="AlphaFoldDB" id="A0A521FMX6"/>
<keyword evidence="3" id="KW-0804">Transcription</keyword>
<dbReference type="Gene3D" id="1.10.10.10">
    <property type="entry name" value="Winged helix-like DNA-binding domain superfamily/Winged helix DNA-binding domain"/>
    <property type="match status" value="1"/>
</dbReference>
<evidence type="ECO:0000313" key="5">
    <source>
        <dbReference type="EMBL" id="SMO97538.1"/>
    </source>
</evidence>
<dbReference type="OrthoDB" id="8906692at2"/>